<gene>
    <name evidence="2" type="ORF">BOTBODRAFT_28775</name>
</gene>
<dbReference type="EMBL" id="KL198021">
    <property type="protein sequence ID" value="KDQ18359.1"/>
    <property type="molecule type" value="Genomic_DNA"/>
</dbReference>
<sequence length="61" mass="6575">MSNEVPPEDTALKMIGPPKEQKTKRIVDFHGAPTSNLAPQPQCVFPALLAPPRQAQCNPPA</sequence>
<dbReference type="HOGENOM" id="CLU_2922324_0_0_1"/>
<name>A0A067MS03_BOTB1</name>
<dbReference type="InParanoid" id="A0A067MS03"/>
<proteinExistence type="predicted"/>
<keyword evidence="3" id="KW-1185">Reference proteome</keyword>
<evidence type="ECO:0000313" key="3">
    <source>
        <dbReference type="Proteomes" id="UP000027195"/>
    </source>
</evidence>
<evidence type="ECO:0000313" key="2">
    <source>
        <dbReference type="EMBL" id="KDQ18359.1"/>
    </source>
</evidence>
<feature type="region of interest" description="Disordered" evidence="1">
    <location>
        <begin position="1"/>
        <end position="21"/>
    </location>
</feature>
<dbReference type="AlphaFoldDB" id="A0A067MS03"/>
<reference evidence="3" key="1">
    <citation type="journal article" date="2014" name="Proc. Natl. Acad. Sci. U.S.A.">
        <title>Extensive sampling of basidiomycete genomes demonstrates inadequacy of the white-rot/brown-rot paradigm for wood decay fungi.</title>
        <authorList>
            <person name="Riley R."/>
            <person name="Salamov A.A."/>
            <person name="Brown D.W."/>
            <person name="Nagy L.G."/>
            <person name="Floudas D."/>
            <person name="Held B.W."/>
            <person name="Levasseur A."/>
            <person name="Lombard V."/>
            <person name="Morin E."/>
            <person name="Otillar R."/>
            <person name="Lindquist E.A."/>
            <person name="Sun H."/>
            <person name="LaButti K.M."/>
            <person name="Schmutz J."/>
            <person name="Jabbour D."/>
            <person name="Luo H."/>
            <person name="Baker S.E."/>
            <person name="Pisabarro A.G."/>
            <person name="Walton J.D."/>
            <person name="Blanchette R.A."/>
            <person name="Henrissat B."/>
            <person name="Martin F."/>
            <person name="Cullen D."/>
            <person name="Hibbett D.S."/>
            <person name="Grigoriev I.V."/>
        </authorList>
    </citation>
    <scope>NUCLEOTIDE SEQUENCE [LARGE SCALE GENOMIC DNA]</scope>
    <source>
        <strain evidence="3">FD-172 SS1</strain>
    </source>
</reference>
<protein>
    <submittedName>
        <fullName evidence="2">Uncharacterized protein</fullName>
    </submittedName>
</protein>
<evidence type="ECO:0000256" key="1">
    <source>
        <dbReference type="SAM" id="MobiDB-lite"/>
    </source>
</evidence>
<organism evidence="2 3">
    <name type="scientific">Botryobasidium botryosum (strain FD-172 SS1)</name>
    <dbReference type="NCBI Taxonomy" id="930990"/>
    <lineage>
        <taxon>Eukaryota</taxon>
        <taxon>Fungi</taxon>
        <taxon>Dikarya</taxon>
        <taxon>Basidiomycota</taxon>
        <taxon>Agaricomycotina</taxon>
        <taxon>Agaricomycetes</taxon>
        <taxon>Cantharellales</taxon>
        <taxon>Botryobasidiaceae</taxon>
        <taxon>Botryobasidium</taxon>
    </lineage>
</organism>
<accession>A0A067MS03</accession>
<dbReference type="Proteomes" id="UP000027195">
    <property type="component" value="Unassembled WGS sequence"/>
</dbReference>